<gene>
    <name evidence="2" type="ORF">EQU50_07945</name>
</gene>
<dbReference type="SUPFAM" id="SSF52540">
    <property type="entry name" value="P-loop containing nucleoside triphosphate hydrolases"/>
    <property type="match status" value="1"/>
</dbReference>
<dbReference type="AlphaFoldDB" id="A0A4Q7DGD3"/>
<dbReference type="GO" id="GO:0005524">
    <property type="term" value="F:ATP binding"/>
    <property type="evidence" value="ECO:0007669"/>
    <property type="project" value="InterPro"/>
</dbReference>
<organism evidence="2 3">
    <name type="scientific">Candidatus Finniella inopinata</name>
    <dbReference type="NCBI Taxonomy" id="1696036"/>
    <lineage>
        <taxon>Bacteria</taxon>
        <taxon>Pseudomonadati</taxon>
        <taxon>Pseudomonadota</taxon>
        <taxon>Alphaproteobacteria</taxon>
        <taxon>Holosporales</taxon>
        <taxon>Candidatus Paracaedibacteraceae</taxon>
        <taxon>Candidatus Finniella</taxon>
    </lineage>
</organism>
<sequence length="493" mass="56687">MLCICMKWARVENPMISFIGRKEELASLNRMSKMHGPGLAVIKGRRRIGKSRLIEEFAKDKIFFSFSGLPPTTNVTAQNQRDVFAREFAQIFKLPPLSFSDWSDAFNHLTNYITEKPTVILFDEISWMGSKDPTFVGKLKIWWDLYLQHKPSLTLIFCGSVSTWIEKNIINSTAFFGRISLKITLTPFSLPECGQFLKSIGFKGSPFEIYEILSITGGIPWYLEKIIPSETVDTNLKNLCFKKDSIFVQEFDRIFHDLFDGHGKTHKEIVQELGAGNKTLADLRNALNYPRSGTFSEIVGDLITSGFVTKHYQWSIKTGAISKQSIYRLSDCYLRFYLKYIEPNRQRIEQGSFQDVALRQLPGWEAIMGLQVESLLLENRPLLLKSIGINPADIANDNPYLRQQTTRHRGCQIDYLIQTKTHTLYMCEFKFKRRDIGPEIIDLMKDKVSRFSPPSGFGVAPVFFHLSDVSEFVYDKNYFYKTINIADLLESLL</sequence>
<dbReference type="OrthoDB" id="9801758at2"/>
<name>A0A4Q7DGD3_9PROT</name>
<dbReference type="EMBL" id="SCFB01000022">
    <property type="protein sequence ID" value="RZI45205.1"/>
    <property type="molecule type" value="Genomic_DNA"/>
</dbReference>
<dbReference type="InterPro" id="IPR027417">
    <property type="entry name" value="P-loop_NTPase"/>
</dbReference>
<comment type="caution">
    <text evidence="2">The sequence shown here is derived from an EMBL/GenBank/DDBJ whole genome shotgun (WGS) entry which is preliminary data.</text>
</comment>
<protein>
    <submittedName>
        <fullName evidence="2">ATPase</fullName>
    </submittedName>
</protein>
<feature type="domain" description="ATPase" evidence="1">
    <location>
        <begin position="18"/>
        <end position="225"/>
    </location>
</feature>
<dbReference type="PANTHER" id="PTHR34704:SF1">
    <property type="entry name" value="ATPASE"/>
    <property type="match status" value="1"/>
</dbReference>
<proteinExistence type="predicted"/>
<dbReference type="Pfam" id="PF01637">
    <property type="entry name" value="ATPase_2"/>
    <property type="match status" value="1"/>
</dbReference>
<accession>A0A4Q7DGD3</accession>
<evidence type="ECO:0000259" key="1">
    <source>
        <dbReference type="Pfam" id="PF01637"/>
    </source>
</evidence>
<dbReference type="PANTHER" id="PTHR34704">
    <property type="entry name" value="ATPASE"/>
    <property type="match status" value="1"/>
</dbReference>
<keyword evidence="3" id="KW-1185">Reference proteome</keyword>
<dbReference type="Proteomes" id="UP000293550">
    <property type="component" value="Unassembled WGS sequence"/>
</dbReference>
<reference evidence="2 3" key="1">
    <citation type="submission" date="2018-10" db="EMBL/GenBank/DDBJ databases">
        <title>An updated phylogeny of the Alphaproteobacteria reveals that the parasitic Rickettsiales and Holosporales have independent origins.</title>
        <authorList>
            <person name="Munoz-Gomez S.A."/>
            <person name="Hess S."/>
            <person name="Burger G."/>
            <person name="Lang B.F."/>
            <person name="Susko E."/>
            <person name="Slamovits C.H."/>
            <person name="Roger A.J."/>
        </authorList>
    </citation>
    <scope>NUCLEOTIDE SEQUENCE [LARGE SCALE GENOMIC DNA]</scope>
    <source>
        <strain evidence="2">HOLO01</strain>
    </source>
</reference>
<dbReference type="Gene3D" id="3.40.50.300">
    <property type="entry name" value="P-loop containing nucleotide triphosphate hydrolases"/>
    <property type="match status" value="1"/>
</dbReference>
<evidence type="ECO:0000313" key="2">
    <source>
        <dbReference type="EMBL" id="RZI45205.1"/>
    </source>
</evidence>
<dbReference type="InterPro" id="IPR011579">
    <property type="entry name" value="ATPase_dom"/>
</dbReference>
<evidence type="ECO:0000313" key="3">
    <source>
        <dbReference type="Proteomes" id="UP000293550"/>
    </source>
</evidence>